<dbReference type="Gene3D" id="3.60.10.10">
    <property type="entry name" value="Endonuclease/exonuclease/phosphatase"/>
    <property type="match status" value="1"/>
</dbReference>
<organism evidence="1">
    <name type="scientific">Sesamum latifolium</name>
    <dbReference type="NCBI Taxonomy" id="2727402"/>
    <lineage>
        <taxon>Eukaryota</taxon>
        <taxon>Viridiplantae</taxon>
        <taxon>Streptophyta</taxon>
        <taxon>Embryophyta</taxon>
        <taxon>Tracheophyta</taxon>
        <taxon>Spermatophyta</taxon>
        <taxon>Magnoliopsida</taxon>
        <taxon>eudicotyledons</taxon>
        <taxon>Gunneridae</taxon>
        <taxon>Pentapetalae</taxon>
        <taxon>asterids</taxon>
        <taxon>lamiids</taxon>
        <taxon>Lamiales</taxon>
        <taxon>Pedaliaceae</taxon>
        <taxon>Sesamum</taxon>
    </lineage>
</organism>
<evidence type="ECO:0000313" key="1">
    <source>
        <dbReference type="EMBL" id="KAL0433212.1"/>
    </source>
</evidence>
<dbReference type="PANTHER" id="PTHR33710">
    <property type="entry name" value="BNAC02G09200D PROTEIN"/>
    <property type="match status" value="1"/>
</dbReference>
<dbReference type="SUPFAM" id="SSF56219">
    <property type="entry name" value="DNase I-like"/>
    <property type="match status" value="1"/>
</dbReference>
<accession>A0AAW2VUJ5</accession>
<name>A0AAW2VUJ5_9LAMI</name>
<reference evidence="1" key="1">
    <citation type="submission" date="2020-06" db="EMBL/GenBank/DDBJ databases">
        <authorList>
            <person name="Li T."/>
            <person name="Hu X."/>
            <person name="Zhang T."/>
            <person name="Song X."/>
            <person name="Zhang H."/>
            <person name="Dai N."/>
            <person name="Sheng W."/>
            <person name="Hou X."/>
            <person name="Wei L."/>
        </authorList>
    </citation>
    <scope>NUCLEOTIDE SEQUENCE</scope>
    <source>
        <strain evidence="1">KEN1</strain>
        <tissue evidence="1">Leaf</tissue>
    </source>
</reference>
<gene>
    <name evidence="1" type="ORF">Slati_2655500</name>
</gene>
<dbReference type="PANTHER" id="PTHR33710:SF62">
    <property type="entry name" value="DUF4283 DOMAIN PROTEIN"/>
    <property type="match status" value="1"/>
</dbReference>
<comment type="caution">
    <text evidence="1">The sequence shown here is derived from an EMBL/GenBank/DDBJ whole genome shotgun (WGS) entry which is preliminary data.</text>
</comment>
<sequence>MAVHGNLQTSEGDFNEILHHHEKKGMAPRAQWQISDFCRCLEDCGFKDMGCIGDIFTWCNAREAPYTVRERLDRACCSSKWASLFPNAQVFHETMSSSDHSLIWIDQNRKPNQQLEAPRNAFNLRQSRLNHKNSISSLRKAGNRK</sequence>
<dbReference type="EMBL" id="JACGWN010000009">
    <property type="protein sequence ID" value="KAL0433212.1"/>
    <property type="molecule type" value="Genomic_DNA"/>
</dbReference>
<proteinExistence type="predicted"/>
<dbReference type="AlphaFoldDB" id="A0AAW2VUJ5"/>
<dbReference type="InterPro" id="IPR036691">
    <property type="entry name" value="Endo/exonu/phosph_ase_sf"/>
</dbReference>
<reference evidence="1" key="2">
    <citation type="journal article" date="2024" name="Plant">
        <title>Genomic evolution and insights into agronomic trait innovations of Sesamum species.</title>
        <authorList>
            <person name="Miao H."/>
            <person name="Wang L."/>
            <person name="Qu L."/>
            <person name="Liu H."/>
            <person name="Sun Y."/>
            <person name="Le M."/>
            <person name="Wang Q."/>
            <person name="Wei S."/>
            <person name="Zheng Y."/>
            <person name="Lin W."/>
            <person name="Duan Y."/>
            <person name="Cao H."/>
            <person name="Xiong S."/>
            <person name="Wang X."/>
            <person name="Wei L."/>
            <person name="Li C."/>
            <person name="Ma Q."/>
            <person name="Ju M."/>
            <person name="Zhao R."/>
            <person name="Li G."/>
            <person name="Mu C."/>
            <person name="Tian Q."/>
            <person name="Mei H."/>
            <person name="Zhang T."/>
            <person name="Gao T."/>
            <person name="Zhang H."/>
        </authorList>
    </citation>
    <scope>NUCLEOTIDE SEQUENCE</scope>
    <source>
        <strain evidence="1">KEN1</strain>
    </source>
</reference>
<protein>
    <submittedName>
        <fullName evidence="1">Uncharacterized protein</fullName>
    </submittedName>
</protein>